<dbReference type="EMBL" id="KV427708">
    <property type="protein sequence ID" value="KZS99883.1"/>
    <property type="molecule type" value="Genomic_DNA"/>
</dbReference>
<proteinExistence type="predicted"/>
<keyword evidence="2" id="KW-0812">Transmembrane</keyword>
<feature type="region of interest" description="Disordered" evidence="1">
    <location>
        <begin position="285"/>
        <end position="305"/>
    </location>
</feature>
<gene>
    <name evidence="3" type="ORF">LAESUDRAFT_59861</name>
</gene>
<feature type="transmembrane region" description="Helical" evidence="2">
    <location>
        <begin position="321"/>
        <end position="344"/>
    </location>
</feature>
<dbReference type="Gene3D" id="2.60.120.260">
    <property type="entry name" value="Galactose-binding domain-like"/>
    <property type="match status" value="1"/>
</dbReference>
<keyword evidence="2" id="KW-0472">Membrane</keyword>
<dbReference type="Proteomes" id="UP000076871">
    <property type="component" value="Unassembled WGS sequence"/>
</dbReference>
<evidence type="ECO:0000256" key="1">
    <source>
        <dbReference type="SAM" id="MobiDB-lite"/>
    </source>
</evidence>
<dbReference type="STRING" id="1314785.A0A165AY85"/>
<name>A0A165AY85_9APHY</name>
<keyword evidence="4" id="KW-1185">Reference proteome</keyword>
<keyword evidence="2" id="KW-1133">Transmembrane helix</keyword>
<organism evidence="3 4">
    <name type="scientific">Laetiporus sulphureus 93-53</name>
    <dbReference type="NCBI Taxonomy" id="1314785"/>
    <lineage>
        <taxon>Eukaryota</taxon>
        <taxon>Fungi</taxon>
        <taxon>Dikarya</taxon>
        <taxon>Basidiomycota</taxon>
        <taxon>Agaricomycotina</taxon>
        <taxon>Agaricomycetes</taxon>
        <taxon>Polyporales</taxon>
        <taxon>Laetiporus</taxon>
    </lineage>
</organism>
<dbReference type="RefSeq" id="XP_040757624.1">
    <property type="nucleotide sequence ID" value="XM_040903050.1"/>
</dbReference>
<accession>A0A165AY85</accession>
<dbReference type="GeneID" id="63820081"/>
<sequence>MASTSAPYNFTFTDQYPMLSYFRDRDGPIDQDWNLSYTGSPASSWTPTEDFANGTSSHSTTRVNSAVSFTWTGTAVWLYGVADKGVYTVQVDGGSANLGSGNDRDGLLFSQTGLDYTSHTVTLGIIEDELTFTGGIITAGLGTGGSVSQKNISALQDNSPGLPSQSSYFTTTGSGWSVQDSFSYPRLNNDVQGSSVTFTLSDANAFAVVGSLAPDHGGFSVSVKTVSGGGSANTTFGNASSHWRVFDQMKYLATGLNSSSTYSVTLTNTQNATFDLTKVVAYQSSNTGTSSSTTSATSALSSATSGSDASMHSSHSLSTGAIVGIVVGCVGGVLVLAALAAMYYRYRHRWQYQTADPVSPYNIRSTQGQGDAKGVLRSPAVSLRNIEAQPESAEALINNRSNTNTDIHGITEIQEVDAGIVVRPPAYDSTWGSRSNLGV</sequence>
<protein>
    <submittedName>
        <fullName evidence="3">Uncharacterized protein</fullName>
    </submittedName>
</protein>
<dbReference type="InParanoid" id="A0A165AY85"/>
<dbReference type="OrthoDB" id="2576334at2759"/>
<reference evidence="3 4" key="1">
    <citation type="journal article" date="2016" name="Mol. Biol. Evol.">
        <title>Comparative Genomics of Early-Diverging Mushroom-Forming Fungi Provides Insights into the Origins of Lignocellulose Decay Capabilities.</title>
        <authorList>
            <person name="Nagy L.G."/>
            <person name="Riley R."/>
            <person name="Tritt A."/>
            <person name="Adam C."/>
            <person name="Daum C."/>
            <person name="Floudas D."/>
            <person name="Sun H."/>
            <person name="Yadav J.S."/>
            <person name="Pangilinan J."/>
            <person name="Larsson K.H."/>
            <person name="Matsuura K."/>
            <person name="Barry K."/>
            <person name="Labutti K."/>
            <person name="Kuo R."/>
            <person name="Ohm R.A."/>
            <person name="Bhattacharya S.S."/>
            <person name="Shirouzu T."/>
            <person name="Yoshinaga Y."/>
            <person name="Martin F.M."/>
            <person name="Grigoriev I.V."/>
            <person name="Hibbett D.S."/>
        </authorList>
    </citation>
    <scope>NUCLEOTIDE SEQUENCE [LARGE SCALE GENOMIC DNA]</scope>
    <source>
        <strain evidence="3 4">93-53</strain>
    </source>
</reference>
<evidence type="ECO:0000313" key="4">
    <source>
        <dbReference type="Proteomes" id="UP000076871"/>
    </source>
</evidence>
<dbReference type="AlphaFoldDB" id="A0A165AY85"/>
<evidence type="ECO:0000313" key="3">
    <source>
        <dbReference type="EMBL" id="KZS99883.1"/>
    </source>
</evidence>
<evidence type="ECO:0000256" key="2">
    <source>
        <dbReference type="SAM" id="Phobius"/>
    </source>
</evidence>